<protein>
    <recommendedName>
        <fullName evidence="5">DUF2946 domain-containing protein</fullName>
    </recommendedName>
</protein>
<feature type="transmembrane region" description="Helical" evidence="2">
    <location>
        <begin position="78"/>
        <end position="99"/>
    </location>
</feature>
<keyword evidence="2" id="KW-0812">Transmembrane</keyword>
<dbReference type="EMBL" id="CP042829">
    <property type="protein sequence ID" value="QFG02795.1"/>
    <property type="molecule type" value="Genomic_DNA"/>
</dbReference>
<evidence type="ECO:0000313" key="4">
    <source>
        <dbReference type="Proteomes" id="UP000326331"/>
    </source>
</evidence>
<keyword evidence="2" id="KW-1133">Transmembrane helix</keyword>
<keyword evidence="4" id="KW-1185">Reference proteome</keyword>
<evidence type="ECO:0000256" key="2">
    <source>
        <dbReference type="SAM" id="Phobius"/>
    </source>
</evidence>
<dbReference type="Proteomes" id="UP000326331">
    <property type="component" value="Chromosome"/>
</dbReference>
<keyword evidence="2" id="KW-0472">Membrane</keyword>
<evidence type="ECO:0000256" key="1">
    <source>
        <dbReference type="SAM" id="MobiDB-lite"/>
    </source>
</evidence>
<evidence type="ECO:0008006" key="5">
    <source>
        <dbReference type="Google" id="ProtNLM"/>
    </source>
</evidence>
<sequence>MHNPQGKASAHPHLAAVLLVALLPTLTYFGHWPAIALPIPGTADVLVLPFASGETAAGDHHQHCHADAAECSSGPGSFALAVSLLAAAVALALPGGPLLPVRAPITRLALQHTPAPEPGPPRRTALAPAIA</sequence>
<name>A0ABX6C0I7_9CHLR</name>
<organism evidence="3 4">
    <name type="scientific">Tepidiforma bonchosmolovskayae</name>
    <dbReference type="NCBI Taxonomy" id="2601677"/>
    <lineage>
        <taxon>Bacteria</taxon>
        <taxon>Bacillati</taxon>
        <taxon>Chloroflexota</taxon>
        <taxon>Tepidiformia</taxon>
        <taxon>Tepidiformales</taxon>
        <taxon>Tepidiformaceae</taxon>
        <taxon>Tepidiforma</taxon>
    </lineage>
</organism>
<feature type="region of interest" description="Disordered" evidence="1">
    <location>
        <begin position="112"/>
        <end position="131"/>
    </location>
</feature>
<evidence type="ECO:0000313" key="3">
    <source>
        <dbReference type="EMBL" id="QFG02795.1"/>
    </source>
</evidence>
<proteinExistence type="predicted"/>
<dbReference type="RefSeq" id="WP_158066719.1">
    <property type="nucleotide sequence ID" value="NZ_CP042829.1"/>
</dbReference>
<gene>
    <name evidence="3" type="ORF">Tbon_05655</name>
</gene>
<accession>A0ABX6C0I7</accession>
<reference evidence="3 4" key="1">
    <citation type="submission" date="2019-10" db="EMBL/GenBank/DDBJ databases">
        <title>Thermopilla bonchosmolovskayae gen. nov., sp. nov., a moderately thermophilic Chloroflexi bacterium from a Chukotka hot spring (Arctic, Russia), representing a novel classis Thermopillaia, which include previously uncultivated lineage OLB14.</title>
        <authorList>
            <person name="Kochetkova T.V."/>
            <person name="Zayulina K.S."/>
            <person name="Zhigarkov V.S."/>
            <person name="Minaev N.V."/>
            <person name="Novikov A."/>
            <person name="Toshchakov S.V."/>
            <person name="Elcheninov A.G."/>
            <person name="Kublanov I.V."/>
        </authorList>
    </citation>
    <scope>NUCLEOTIDE SEQUENCE [LARGE SCALE GENOMIC DNA]</scope>
    <source>
        <strain evidence="3 4">3753O</strain>
    </source>
</reference>